<dbReference type="Gramene" id="GBG77203">
    <property type="protein sequence ID" value="GBG77203"/>
    <property type="gene ID" value="CBR_g23529"/>
</dbReference>
<dbReference type="PROSITE" id="PS51259">
    <property type="entry name" value="MHD2"/>
    <property type="match status" value="1"/>
</dbReference>
<feature type="region of interest" description="Disordered" evidence="1">
    <location>
        <begin position="354"/>
        <end position="380"/>
    </location>
</feature>
<dbReference type="PROSITE" id="PS51258">
    <property type="entry name" value="MHD1"/>
    <property type="match status" value="1"/>
</dbReference>
<feature type="region of interest" description="Disordered" evidence="1">
    <location>
        <begin position="1045"/>
        <end position="1078"/>
    </location>
</feature>
<sequence>MWQARLSTALPAPGGERREEETREEAGRKEQTTKRTPVAADDDDEPLMKRKKKSLQEDDLDAKSKLWTDGKAFGGARLGRLIVDAVHSCADYYCAIVNGDARANVPACLMMPTNDVLRFWIEDPAHRNLALRRARRTENVAMGVIHRPFKKVTFFAMAVSSDVILYQRYRRDRRVLIEYILNTDGGKQVILPPGCSTLQDVELEQISVDYLLTCIRKGHAVDIAEAQKRYHDELDLPPSTHTEFGEVFYLTTHAEESGPPPPRPPPPTPPMDLGTIPERMWTRSSSESNMDSWNSFGDGGDAKSTVRRSSDGTVEVASAVPPLGTSLTEDDLRESAYELLVGCISSGGITLQMKRDEKKRKKMSFKKKLSRRLSRSSSKSREPGVIGLISIIRVQMEISEKHDSRIRDALLKISSTDPELNISKMVLPLELLQTLGVGDFSSKREYLHWERRQLAMLEEGLLLHPLVKVSGSDVQAAKLKTVVSRLEEAQEMPAPVGPAQHVEGMRMLRSAALYLAKRSAPGDSFEDEICHWADGFPLGVRLYEKLLSCIFDILDETMLVDEVEEILELLRSSVWRVLGITHMLHDICYAWVFFKQFVHTKEDDFLQAADQQLRAVVEDLKKGNLEGLSGQQDVARAAELVTEAAYLKGVLLSMKGWIDQRFVNYHHEFPKGNRGVMDTLLSIGMLCTLLLFEGDESEQVSGSVTQDAGMLKQAREYIISSVQSAYTRVRVKVDNLADKNSATHMLALLAREVFKIAEAEAKEYIPIMSKFEPHAGAISASLLHGLYRQELKPFLEEVSYLTDDARDVLPAADSLEAILMEIAEDAVGSEIFAELICYDGEEREARTELGAVRVMDLFEVDDVSGTLVMSWVNNQVNLLSDWLERTLNMEAWEPVAMDQNHSASAVEAIRLIEEVLDQFFNLKLPVTFIPLKCIASAIDKGLQIYATRIAAELGPKEDMLPVPPPLTRYKKSVIQKLQVVQKGPGNPQSLNRSNSMSSTKKWDGRLPDDKRVAQIEALALDKLYLRINSMQYLIRQLPVVERRTRDRWGSKREQYDGHRGRRVKLQKEEQQHKGKRSMSIDLSSEQEEILRLFDGARAAANASINDICAFTGYKIIFWNMKKAFTEDLYYLGVRNSRISTVIRQMEKVLSQLVDIVHEDLRDRVVAHLMEATLEAFLRVLLEGGPGRVFAIEDGDLLEEDLNILRDFFMADGDGLPRSIVDEALKPVRRVLALFSLETDLVIGNLKAASMMNDLPELVESSWRLPLRSWSAQDSRTLLRVLCHRADYDASKFLKRTCKLPKMIQDNTGGQKYTVPPVHSWKNITRVTTKRWINRVAIMYQNP</sequence>
<dbReference type="OrthoDB" id="2015333at2759"/>
<name>A0A388L4S9_CHABU</name>
<feature type="compositionally biased region" description="Polar residues" evidence="1">
    <location>
        <begin position="986"/>
        <end position="999"/>
    </location>
</feature>
<keyword evidence="5" id="KW-1185">Reference proteome</keyword>
<evidence type="ECO:0000313" key="4">
    <source>
        <dbReference type="EMBL" id="GBG77203.1"/>
    </source>
</evidence>
<organism evidence="4 5">
    <name type="scientific">Chara braunii</name>
    <name type="common">Braun's stonewort</name>
    <dbReference type="NCBI Taxonomy" id="69332"/>
    <lineage>
        <taxon>Eukaryota</taxon>
        <taxon>Viridiplantae</taxon>
        <taxon>Streptophyta</taxon>
        <taxon>Charophyceae</taxon>
        <taxon>Charales</taxon>
        <taxon>Characeae</taxon>
        <taxon>Chara</taxon>
    </lineage>
</organism>
<dbReference type="Proteomes" id="UP000265515">
    <property type="component" value="Unassembled WGS sequence"/>
</dbReference>
<reference evidence="4 5" key="1">
    <citation type="journal article" date="2018" name="Cell">
        <title>The Chara Genome: Secondary Complexity and Implications for Plant Terrestrialization.</title>
        <authorList>
            <person name="Nishiyama T."/>
            <person name="Sakayama H."/>
            <person name="Vries J.D."/>
            <person name="Buschmann H."/>
            <person name="Saint-Marcoux D."/>
            <person name="Ullrich K.K."/>
            <person name="Haas F.B."/>
            <person name="Vanderstraeten L."/>
            <person name="Becker D."/>
            <person name="Lang D."/>
            <person name="Vosolsobe S."/>
            <person name="Rombauts S."/>
            <person name="Wilhelmsson P.K.I."/>
            <person name="Janitza P."/>
            <person name="Kern R."/>
            <person name="Heyl A."/>
            <person name="Rumpler F."/>
            <person name="Villalobos L.I.A.C."/>
            <person name="Clay J.M."/>
            <person name="Skokan R."/>
            <person name="Toyoda A."/>
            <person name="Suzuki Y."/>
            <person name="Kagoshima H."/>
            <person name="Schijlen E."/>
            <person name="Tajeshwar N."/>
            <person name="Catarino B."/>
            <person name="Hetherington A.J."/>
            <person name="Saltykova A."/>
            <person name="Bonnot C."/>
            <person name="Breuninger H."/>
            <person name="Symeonidi A."/>
            <person name="Radhakrishnan G.V."/>
            <person name="Van Nieuwerburgh F."/>
            <person name="Deforce D."/>
            <person name="Chang C."/>
            <person name="Karol K.G."/>
            <person name="Hedrich R."/>
            <person name="Ulvskov P."/>
            <person name="Glockner G."/>
            <person name="Delwiche C.F."/>
            <person name="Petrasek J."/>
            <person name="Van de Peer Y."/>
            <person name="Friml J."/>
            <person name="Beilby M."/>
            <person name="Dolan L."/>
            <person name="Kohara Y."/>
            <person name="Sugano S."/>
            <person name="Fujiyama A."/>
            <person name="Delaux P.-M."/>
            <person name="Quint M."/>
            <person name="TheiBen G."/>
            <person name="Hagemann M."/>
            <person name="Harholt J."/>
            <person name="Dunand C."/>
            <person name="Zachgo S."/>
            <person name="Langdale J."/>
            <person name="Maumus F."/>
            <person name="Straeten D.V.D."/>
            <person name="Gould S.B."/>
            <person name="Rensing S.A."/>
        </authorList>
    </citation>
    <scope>NUCLEOTIDE SEQUENCE [LARGE SCALE GENOMIC DNA]</scope>
    <source>
        <strain evidence="4 5">S276</strain>
    </source>
</reference>
<feature type="compositionally biased region" description="Basic and acidic residues" evidence="1">
    <location>
        <begin position="15"/>
        <end position="33"/>
    </location>
</feature>
<protein>
    <recommendedName>
        <fullName evidence="6">MHD1 domain-containing protein</fullName>
    </recommendedName>
</protein>
<proteinExistence type="predicted"/>
<dbReference type="EMBL" id="BFEA01000262">
    <property type="protein sequence ID" value="GBG77203.1"/>
    <property type="molecule type" value="Genomic_DNA"/>
</dbReference>
<dbReference type="InterPro" id="IPR014772">
    <property type="entry name" value="Munc13_dom-2"/>
</dbReference>
<feature type="compositionally biased region" description="Pro residues" evidence="1">
    <location>
        <begin position="258"/>
        <end position="270"/>
    </location>
</feature>
<dbReference type="PANTHER" id="PTHR31280">
    <property type="entry name" value="PROTEIN UNC-13 HOMOLOG"/>
    <property type="match status" value="1"/>
</dbReference>
<feature type="region of interest" description="Disordered" evidence="1">
    <location>
        <begin position="253"/>
        <end position="273"/>
    </location>
</feature>
<comment type="caution">
    <text evidence="4">The sequence shown here is derived from an EMBL/GenBank/DDBJ whole genome shotgun (WGS) entry which is preliminary data.</text>
</comment>
<feature type="domain" description="MHD1" evidence="2">
    <location>
        <begin position="833"/>
        <end position="963"/>
    </location>
</feature>
<feature type="compositionally biased region" description="Basic residues" evidence="1">
    <location>
        <begin position="357"/>
        <end position="374"/>
    </location>
</feature>
<gene>
    <name evidence="4" type="ORF">CBR_g23529</name>
</gene>
<feature type="compositionally biased region" description="Low complexity" evidence="1">
    <location>
        <begin position="285"/>
        <end position="295"/>
    </location>
</feature>
<dbReference type="InterPro" id="IPR014770">
    <property type="entry name" value="Munc13_1"/>
</dbReference>
<evidence type="ECO:0008006" key="6">
    <source>
        <dbReference type="Google" id="ProtNLM"/>
    </source>
</evidence>
<dbReference type="InterPro" id="IPR008528">
    <property type="entry name" value="unc-13_homologue"/>
</dbReference>
<feature type="compositionally biased region" description="Basic and acidic residues" evidence="1">
    <location>
        <begin position="1045"/>
        <end position="1058"/>
    </location>
</feature>
<evidence type="ECO:0000259" key="3">
    <source>
        <dbReference type="PROSITE" id="PS51259"/>
    </source>
</evidence>
<feature type="region of interest" description="Disordered" evidence="1">
    <location>
        <begin position="285"/>
        <end position="313"/>
    </location>
</feature>
<dbReference type="PANTHER" id="PTHR31280:SF4">
    <property type="entry name" value="ELONGATION FACTOR TS (DUF810)"/>
    <property type="match status" value="1"/>
</dbReference>
<dbReference type="InterPro" id="IPR057984">
    <property type="entry name" value="PATROL1_C"/>
</dbReference>
<feature type="region of interest" description="Disordered" evidence="1">
    <location>
        <begin position="981"/>
        <end position="1005"/>
    </location>
</feature>
<dbReference type="STRING" id="69332.A0A388L4S9"/>
<evidence type="ECO:0000259" key="2">
    <source>
        <dbReference type="PROSITE" id="PS51258"/>
    </source>
</evidence>
<feature type="region of interest" description="Disordered" evidence="1">
    <location>
        <begin position="1"/>
        <end position="56"/>
    </location>
</feature>
<evidence type="ECO:0000313" key="5">
    <source>
        <dbReference type="Proteomes" id="UP000265515"/>
    </source>
</evidence>
<dbReference type="Gene3D" id="1.10.357.50">
    <property type="match status" value="1"/>
</dbReference>
<feature type="domain" description="MHD2" evidence="3">
    <location>
        <begin position="1135"/>
        <end position="1245"/>
    </location>
</feature>
<evidence type="ECO:0000256" key="1">
    <source>
        <dbReference type="SAM" id="MobiDB-lite"/>
    </source>
</evidence>
<dbReference type="OMA" id="TIHHTCY"/>
<dbReference type="Pfam" id="PF25761">
    <property type="entry name" value="TPR_PATROL1"/>
    <property type="match status" value="1"/>
</dbReference>
<accession>A0A388L4S9</accession>